<dbReference type="RefSeq" id="XP_001325420.1">
    <property type="nucleotide sequence ID" value="XM_001325385.1"/>
</dbReference>
<keyword evidence="5" id="KW-0333">Golgi apparatus</keyword>
<evidence type="ECO:0000256" key="5">
    <source>
        <dbReference type="ARBA" id="ARBA00023034"/>
    </source>
</evidence>
<dbReference type="InterPro" id="IPR007258">
    <property type="entry name" value="Vps52"/>
</dbReference>
<dbReference type="GO" id="GO:0000938">
    <property type="term" value="C:GARP complex"/>
    <property type="evidence" value="ECO:0000318"/>
    <property type="project" value="GO_Central"/>
</dbReference>
<dbReference type="OMA" id="IHVVMVE"/>
<protein>
    <recommendedName>
        <fullName evidence="10">Exocyst complex component Sec3 C-terminal domain-containing protein</fullName>
    </recommendedName>
</protein>
<dbReference type="InParanoid" id="A2E297"/>
<comment type="similarity">
    <text evidence="2">Belongs to the VPS52 family.</text>
</comment>
<dbReference type="InterPro" id="IPR048361">
    <property type="entry name" value="Vps52_C"/>
</dbReference>
<keyword evidence="3" id="KW-0813">Transport</keyword>
<evidence type="ECO:0000256" key="4">
    <source>
        <dbReference type="ARBA" id="ARBA00022927"/>
    </source>
</evidence>
<proteinExistence type="inferred from homology"/>
<evidence type="ECO:0000313" key="9">
    <source>
        <dbReference type="Proteomes" id="UP000001542"/>
    </source>
</evidence>
<dbReference type="Pfam" id="PF04129">
    <property type="entry name" value="Vps52_CC"/>
    <property type="match status" value="1"/>
</dbReference>
<dbReference type="FunCoup" id="A2E297">
    <property type="interactions" value="509"/>
</dbReference>
<feature type="domain" description="Vps52 coiled-coil" evidence="6">
    <location>
        <begin position="67"/>
        <end position="238"/>
    </location>
</feature>
<dbReference type="SMR" id="A2E297"/>
<dbReference type="GO" id="GO:0006896">
    <property type="term" value="P:Golgi to vacuole transport"/>
    <property type="evidence" value="ECO:0000318"/>
    <property type="project" value="GO_Central"/>
</dbReference>
<sequence length="677" mass="77803">MDDSLDLGELDITTKDVDFDEMEQDIQRFASEPSVRKVLEVGVDLQNYSAQIKKELDDIESASIEDYLRQIPRVDSLHEEIMACDKTLEAMEDLLVTFKGSLGQLSTEICSLQTRSQEISMKLENRKSLDNFLGEFAREVAITKDFTDAVTNTEAGPNYVKIIVELGNKLKFVQRPDIKTTPAAHETHAKFEQLKGRASEKIRKWMNQEITKIRDNFPDDQMAIQNSLLRCQPLIKFIKEFDPSTADSVESYYADVLSKLYLEVYKYTCKNSLRKMAQISMSPETIVPTMQRAFFKKKLAPGESTLFFSLGEREKLLDDILAPPQVFEEGSFPIESLLRSVYQKLIDTVTAEHAFASYFFDDDNITTTIFTATTKYLESFFDELLPRITDPICTILLLRIIQAEKNEMSRRRCFKINTHLQTVAKKLADRFHAICNNNIQSLEQCDPVVFMENEQTAHHANAMTKRFSEFARSLSLLLDDEVAEIAVPDMHGISASVIDLLERTSKEFKTVELNVIFLINNYCAILATMKTIEGCPLLELFEQKYVDCVEHFVDLQLSLNFKDLFNIVRKAFHKLDSQEPVKIDVIEKELKEIALDFKDNHVDKVKKIAELQFHKFGDFNSAREILMQLAKRLVLYWAKFDQLCKSTIKGPIPPWLQNIVSPQQVVLNIRPITESFC</sequence>
<evidence type="ECO:0000256" key="2">
    <source>
        <dbReference type="ARBA" id="ARBA00008180"/>
    </source>
</evidence>
<evidence type="ECO:0000256" key="3">
    <source>
        <dbReference type="ARBA" id="ARBA00022448"/>
    </source>
</evidence>
<dbReference type="OrthoDB" id="19482at2759"/>
<organism evidence="8 9">
    <name type="scientific">Trichomonas vaginalis (strain ATCC PRA-98 / G3)</name>
    <dbReference type="NCBI Taxonomy" id="412133"/>
    <lineage>
        <taxon>Eukaryota</taxon>
        <taxon>Metamonada</taxon>
        <taxon>Parabasalia</taxon>
        <taxon>Trichomonadida</taxon>
        <taxon>Trichomonadidae</taxon>
        <taxon>Trichomonas</taxon>
    </lineage>
</organism>
<keyword evidence="9" id="KW-1185">Reference proteome</keyword>
<dbReference type="GO" id="GO:0019905">
    <property type="term" value="F:syntaxin binding"/>
    <property type="evidence" value="ECO:0000318"/>
    <property type="project" value="GO_Central"/>
</dbReference>
<dbReference type="GO" id="GO:0032456">
    <property type="term" value="P:endocytic recycling"/>
    <property type="evidence" value="ECO:0000318"/>
    <property type="project" value="GO_Central"/>
</dbReference>
<dbReference type="GO" id="GO:0015031">
    <property type="term" value="P:protein transport"/>
    <property type="evidence" value="ECO:0007669"/>
    <property type="project" value="UniProtKB-KW"/>
</dbReference>
<dbReference type="PANTHER" id="PTHR14190:SF7">
    <property type="entry name" value="VACUOLAR PROTEIN SORTING-ASSOCIATED PROTEIN 52 HOMOLOG"/>
    <property type="match status" value="1"/>
</dbReference>
<feature type="domain" description="Vps52 C-terminal" evidence="7">
    <location>
        <begin position="257"/>
        <end position="531"/>
    </location>
</feature>
<evidence type="ECO:0000256" key="1">
    <source>
        <dbReference type="ARBA" id="ARBA00004601"/>
    </source>
</evidence>
<comment type="subcellular location">
    <subcellularLocation>
        <location evidence="1">Golgi apparatus</location>
        <location evidence="1">trans-Golgi network</location>
    </subcellularLocation>
</comment>
<evidence type="ECO:0000259" key="6">
    <source>
        <dbReference type="Pfam" id="PF04129"/>
    </source>
</evidence>
<accession>A2E297</accession>
<dbReference type="GO" id="GO:0042147">
    <property type="term" value="P:retrograde transport, endosome to Golgi"/>
    <property type="evidence" value="ECO:0000318"/>
    <property type="project" value="GO_Central"/>
</dbReference>
<evidence type="ECO:0008006" key="10">
    <source>
        <dbReference type="Google" id="ProtNLM"/>
    </source>
</evidence>
<dbReference type="EMBL" id="DS113289">
    <property type="protein sequence ID" value="EAY13197.1"/>
    <property type="molecule type" value="Genomic_DNA"/>
</dbReference>
<dbReference type="STRING" id="5722.A2E297"/>
<dbReference type="InterPro" id="IPR048319">
    <property type="entry name" value="Vps52_CC"/>
</dbReference>
<dbReference type="VEuPathDB" id="TrichDB:TVAG_097670"/>
<evidence type="ECO:0000313" key="8">
    <source>
        <dbReference type="EMBL" id="EAY13197.1"/>
    </source>
</evidence>
<reference evidence="8" key="2">
    <citation type="journal article" date="2007" name="Science">
        <title>Draft genome sequence of the sexually transmitted pathogen Trichomonas vaginalis.</title>
        <authorList>
            <person name="Carlton J.M."/>
            <person name="Hirt R.P."/>
            <person name="Silva J.C."/>
            <person name="Delcher A.L."/>
            <person name="Schatz M."/>
            <person name="Zhao Q."/>
            <person name="Wortman J.R."/>
            <person name="Bidwell S.L."/>
            <person name="Alsmark U.C.M."/>
            <person name="Besteiro S."/>
            <person name="Sicheritz-Ponten T."/>
            <person name="Noel C.J."/>
            <person name="Dacks J.B."/>
            <person name="Foster P.G."/>
            <person name="Simillion C."/>
            <person name="Van de Peer Y."/>
            <person name="Miranda-Saavedra D."/>
            <person name="Barton G.J."/>
            <person name="Westrop G.D."/>
            <person name="Mueller S."/>
            <person name="Dessi D."/>
            <person name="Fiori P.L."/>
            <person name="Ren Q."/>
            <person name="Paulsen I."/>
            <person name="Zhang H."/>
            <person name="Bastida-Corcuera F.D."/>
            <person name="Simoes-Barbosa A."/>
            <person name="Brown M.T."/>
            <person name="Hayes R.D."/>
            <person name="Mukherjee M."/>
            <person name="Okumura C.Y."/>
            <person name="Schneider R."/>
            <person name="Smith A.J."/>
            <person name="Vanacova S."/>
            <person name="Villalvazo M."/>
            <person name="Haas B.J."/>
            <person name="Pertea M."/>
            <person name="Feldblyum T.V."/>
            <person name="Utterback T.R."/>
            <person name="Shu C.L."/>
            <person name="Osoegawa K."/>
            <person name="de Jong P.J."/>
            <person name="Hrdy I."/>
            <person name="Horvathova L."/>
            <person name="Zubacova Z."/>
            <person name="Dolezal P."/>
            <person name="Malik S.B."/>
            <person name="Logsdon J.M. Jr."/>
            <person name="Henze K."/>
            <person name="Gupta A."/>
            <person name="Wang C.C."/>
            <person name="Dunne R.L."/>
            <person name="Upcroft J.A."/>
            <person name="Upcroft P."/>
            <person name="White O."/>
            <person name="Salzberg S.L."/>
            <person name="Tang P."/>
            <person name="Chiu C.-H."/>
            <person name="Lee Y.-S."/>
            <person name="Embley T.M."/>
            <person name="Coombs G.H."/>
            <person name="Mottram J.C."/>
            <person name="Tachezy J."/>
            <person name="Fraser-Liggett C.M."/>
            <person name="Johnson P.J."/>
        </authorList>
    </citation>
    <scope>NUCLEOTIDE SEQUENCE [LARGE SCALE GENOMIC DNA]</scope>
    <source>
        <strain evidence="8">G3</strain>
    </source>
</reference>
<name>A2E297_TRIV3</name>
<gene>
    <name evidence="8" type="ORF">TVAG_097670</name>
</gene>
<dbReference type="KEGG" id="tva:4771170"/>
<dbReference type="AlphaFoldDB" id="A2E297"/>
<evidence type="ECO:0000259" key="7">
    <source>
        <dbReference type="Pfam" id="PF20655"/>
    </source>
</evidence>
<reference evidence="8" key="1">
    <citation type="submission" date="2006-10" db="EMBL/GenBank/DDBJ databases">
        <authorList>
            <person name="Amadeo P."/>
            <person name="Zhao Q."/>
            <person name="Wortman J."/>
            <person name="Fraser-Liggett C."/>
            <person name="Carlton J."/>
        </authorList>
    </citation>
    <scope>NUCLEOTIDE SEQUENCE</scope>
    <source>
        <strain evidence="8">G3</strain>
    </source>
</reference>
<dbReference type="PANTHER" id="PTHR14190">
    <property type="entry name" value="SUPPRESSOR OF ACTIN MUTATIONS 2/VACUOLAR PROTEIN SORTING 52"/>
    <property type="match status" value="1"/>
</dbReference>
<dbReference type="Proteomes" id="UP000001542">
    <property type="component" value="Unassembled WGS sequence"/>
</dbReference>
<keyword evidence="4" id="KW-0653">Protein transport</keyword>
<dbReference type="VEuPathDB" id="TrichDB:TVAGG3_0965150"/>
<dbReference type="Pfam" id="PF20655">
    <property type="entry name" value="Vps52_C"/>
    <property type="match status" value="1"/>
</dbReference>
<dbReference type="eggNOG" id="KOG1961">
    <property type="taxonomic scope" value="Eukaryota"/>
</dbReference>
<dbReference type="GO" id="GO:0005829">
    <property type="term" value="C:cytosol"/>
    <property type="evidence" value="ECO:0007669"/>
    <property type="project" value="GOC"/>
</dbReference>